<evidence type="ECO:0000313" key="1">
    <source>
        <dbReference type="EMBL" id="RGY24058.1"/>
    </source>
</evidence>
<comment type="caution">
    <text evidence="1">The sequence shown here is derived from an EMBL/GenBank/DDBJ whole genome shotgun (WGS) entry which is preliminary data.</text>
</comment>
<dbReference type="AlphaFoldDB" id="A0A413IZ00"/>
<accession>A0A413IZ00</accession>
<proteinExistence type="predicted"/>
<protein>
    <submittedName>
        <fullName evidence="1">Uncharacterized protein</fullName>
    </submittedName>
</protein>
<dbReference type="RefSeq" id="WP_117859761.1">
    <property type="nucleotide sequence ID" value="NZ_QSCQ01000024.1"/>
</dbReference>
<organism evidence="1 2">
    <name type="scientific">Bacteroides caccae</name>
    <dbReference type="NCBI Taxonomy" id="47678"/>
    <lineage>
        <taxon>Bacteria</taxon>
        <taxon>Pseudomonadati</taxon>
        <taxon>Bacteroidota</taxon>
        <taxon>Bacteroidia</taxon>
        <taxon>Bacteroidales</taxon>
        <taxon>Bacteroidaceae</taxon>
        <taxon>Bacteroides</taxon>
    </lineage>
</organism>
<evidence type="ECO:0000313" key="2">
    <source>
        <dbReference type="Proteomes" id="UP000284431"/>
    </source>
</evidence>
<name>A0A413IZ00_9BACE</name>
<dbReference type="Proteomes" id="UP000284431">
    <property type="component" value="Unassembled WGS sequence"/>
</dbReference>
<gene>
    <name evidence="1" type="ORF">DXA49_14605</name>
</gene>
<reference evidence="1 2" key="1">
    <citation type="submission" date="2018-08" db="EMBL/GenBank/DDBJ databases">
        <title>A genome reference for cultivated species of the human gut microbiota.</title>
        <authorList>
            <person name="Zou Y."/>
            <person name="Xue W."/>
            <person name="Luo G."/>
        </authorList>
    </citation>
    <scope>NUCLEOTIDE SEQUENCE [LARGE SCALE GENOMIC DNA]</scope>
    <source>
        <strain evidence="1 2">OF02-6LB</strain>
    </source>
</reference>
<dbReference type="EMBL" id="QSCS01000024">
    <property type="protein sequence ID" value="RGY24058.1"/>
    <property type="molecule type" value="Genomic_DNA"/>
</dbReference>
<sequence>MEQHKLLKEYLEIFSRFSANGLSKQQRKQRHVLLSTWEKNIYSEPLPTLEELEEFRKLHGNYCLNPIFVRKAIVQTVQKDIEAGGIEGIRFLFRCFQGHEGTYCNTNNVLYMFCEVLRFEYQPRQLADKLLDQYPDNEFAIKYKYHTLKYFLEFSLHEMPTGVLNGMDGADIDDISGMLLSVDEFQVISNRLGYDDKALINECRIFYPAYKEYLQCYTQYNGFEDYLIKNEVLNHEAY</sequence>